<dbReference type="GO" id="GO:0047545">
    <property type="term" value="F:(S)-2-hydroxyglutarate dehydrogenase activity"/>
    <property type="evidence" value="ECO:0007669"/>
    <property type="project" value="UniProtKB-ARBA"/>
</dbReference>
<evidence type="ECO:0000256" key="1">
    <source>
        <dbReference type="ARBA" id="ARBA00005854"/>
    </source>
</evidence>
<comment type="similarity">
    <text evidence="1">Belongs to the D-isomer specific 2-hydroxyacid dehydrogenase family.</text>
</comment>
<dbReference type="GO" id="GO:0008465">
    <property type="term" value="F:hydroxypyruvate reductase (NADH) activity"/>
    <property type="evidence" value="ECO:0007669"/>
    <property type="project" value="UniProtKB-EC"/>
</dbReference>
<reference evidence="5 6" key="1">
    <citation type="submission" date="2018-06" db="EMBL/GenBank/DDBJ databases">
        <authorList>
            <consortium name="Pathogen Informatics"/>
            <person name="Doyle S."/>
        </authorList>
    </citation>
    <scope>NUCLEOTIDE SEQUENCE [LARGE SCALE GENOMIC DNA]</scope>
    <source>
        <strain evidence="5 6">NCTC11087</strain>
    </source>
</reference>
<dbReference type="PANTHER" id="PTHR43761">
    <property type="entry name" value="D-ISOMER SPECIFIC 2-HYDROXYACID DEHYDROGENASE FAMILY PROTEIN (AFU_ORTHOLOGUE AFUA_1G13630)"/>
    <property type="match status" value="1"/>
</dbReference>
<feature type="domain" description="D-isomer specific 2-hydroxyacid dehydrogenase NAD-binding" evidence="4">
    <location>
        <begin position="112"/>
        <end position="289"/>
    </location>
</feature>
<dbReference type="AlphaFoldDB" id="A0A380LN96"/>
<dbReference type="Proteomes" id="UP000255523">
    <property type="component" value="Unassembled WGS sequence"/>
</dbReference>
<dbReference type="CDD" id="cd12172">
    <property type="entry name" value="PGDH_like_2"/>
    <property type="match status" value="1"/>
</dbReference>
<dbReference type="InterPro" id="IPR006140">
    <property type="entry name" value="D-isomer_DH_NAD-bd"/>
</dbReference>
<evidence type="ECO:0000256" key="2">
    <source>
        <dbReference type="ARBA" id="ARBA00023002"/>
    </source>
</evidence>
<dbReference type="PROSITE" id="PS00670">
    <property type="entry name" value="D_2_HYDROXYACID_DH_2"/>
    <property type="match status" value="1"/>
</dbReference>
<keyword evidence="2 5" id="KW-0560">Oxidoreductase</keyword>
<dbReference type="InterPro" id="IPR050418">
    <property type="entry name" value="D-iso_2-hydroxyacid_DH_PdxB"/>
</dbReference>
<dbReference type="InterPro" id="IPR029753">
    <property type="entry name" value="D-isomer_DH_CS"/>
</dbReference>
<dbReference type="OrthoDB" id="9805416at2"/>
<dbReference type="EC" id="1.1.1.95" evidence="5"/>
<gene>
    <name evidence="5" type="primary">hprA_2</name>
    <name evidence="5" type="ORF">NCTC11087_01640</name>
</gene>
<dbReference type="Gene3D" id="3.40.50.720">
    <property type="entry name" value="NAD(P)-binding Rossmann-like Domain"/>
    <property type="match status" value="2"/>
</dbReference>
<dbReference type="InterPro" id="IPR036291">
    <property type="entry name" value="NAD(P)-bd_dom_sf"/>
</dbReference>
<dbReference type="EC" id="1.1.1.29" evidence="5"/>
<sequence>MKKILVTPRGYAKYGQEARKRLEALGFEMDINETGKPLPREVFIQKAKESTGIIVGVDELDKDLLAQCKDLKAIVKFGVGTDNIDVDYCKEHGIQVGRCLGTNSNAVAEYTIGMMFNCARFIVSDAMCVKNGGWDKPTGMELTGKKLGIIGFGNIGKQVARMGYGIGMQIYAYDAFDIPGEALKPYKAKKSNPEEIYKECDFITVHVPLTPETENMISDEEFDKMKDTAILINAARGGIVDEKALLKALKEKKIFACASDVFTSEPPAKEDWVQELLGMDNFILTAHIGSRSRESEINTVNRATDVMIDFLK</sequence>
<evidence type="ECO:0000259" key="4">
    <source>
        <dbReference type="Pfam" id="PF02826"/>
    </source>
</evidence>
<dbReference type="PROSITE" id="PS00671">
    <property type="entry name" value="D_2_HYDROXYACID_DH_3"/>
    <property type="match status" value="1"/>
</dbReference>
<evidence type="ECO:0000256" key="3">
    <source>
        <dbReference type="ARBA" id="ARBA00023027"/>
    </source>
</evidence>
<dbReference type="EMBL" id="UHFX01000003">
    <property type="protein sequence ID" value="SUO04713.1"/>
    <property type="molecule type" value="Genomic_DNA"/>
</dbReference>
<evidence type="ECO:0000313" key="6">
    <source>
        <dbReference type="Proteomes" id="UP000255523"/>
    </source>
</evidence>
<dbReference type="RefSeq" id="WP_022790230.1">
    <property type="nucleotide sequence ID" value="NZ_UHFX01000003.1"/>
</dbReference>
<dbReference type="GO" id="GO:0004617">
    <property type="term" value="F:phosphoglycerate dehydrogenase activity"/>
    <property type="evidence" value="ECO:0007669"/>
    <property type="project" value="UniProtKB-EC"/>
</dbReference>
<dbReference type="SUPFAM" id="SSF52283">
    <property type="entry name" value="Formate/glycerate dehydrogenase catalytic domain-like"/>
    <property type="match status" value="1"/>
</dbReference>
<evidence type="ECO:0000313" key="5">
    <source>
        <dbReference type="EMBL" id="SUO04713.1"/>
    </source>
</evidence>
<dbReference type="GO" id="GO:0006564">
    <property type="term" value="P:L-serine biosynthetic process"/>
    <property type="evidence" value="ECO:0007669"/>
    <property type="project" value="UniProtKB-ARBA"/>
</dbReference>
<accession>A0A380LN96</accession>
<organism evidence="5 6">
    <name type="scientific">Faecalicoccus pleomorphus</name>
    <dbReference type="NCBI Taxonomy" id="1323"/>
    <lineage>
        <taxon>Bacteria</taxon>
        <taxon>Bacillati</taxon>
        <taxon>Bacillota</taxon>
        <taxon>Erysipelotrichia</taxon>
        <taxon>Erysipelotrichales</taxon>
        <taxon>Erysipelotrichaceae</taxon>
        <taxon>Faecalicoccus</taxon>
    </lineage>
</organism>
<name>A0A380LN96_9FIRM</name>
<dbReference type="PANTHER" id="PTHR43761:SF1">
    <property type="entry name" value="D-ISOMER SPECIFIC 2-HYDROXYACID DEHYDROGENASE CATALYTIC DOMAIN-CONTAINING PROTEIN-RELATED"/>
    <property type="match status" value="1"/>
</dbReference>
<protein>
    <submittedName>
        <fullName evidence="5">Glyoxylate reductase, NADH-dependent</fullName>
        <ecNumber evidence="5">1.1.1.29</ecNumber>
        <ecNumber evidence="5">1.1.1.95</ecNumber>
    </submittedName>
</protein>
<dbReference type="GO" id="GO:0051287">
    <property type="term" value="F:NAD binding"/>
    <property type="evidence" value="ECO:0007669"/>
    <property type="project" value="InterPro"/>
</dbReference>
<dbReference type="Pfam" id="PF02826">
    <property type="entry name" value="2-Hacid_dh_C"/>
    <property type="match status" value="1"/>
</dbReference>
<dbReference type="PROSITE" id="PS00065">
    <property type="entry name" value="D_2_HYDROXYACID_DH_1"/>
    <property type="match status" value="1"/>
</dbReference>
<keyword evidence="3" id="KW-0520">NAD</keyword>
<dbReference type="SUPFAM" id="SSF51735">
    <property type="entry name" value="NAD(P)-binding Rossmann-fold domains"/>
    <property type="match status" value="1"/>
</dbReference>
<keyword evidence="6" id="KW-1185">Reference proteome</keyword>
<dbReference type="GeneID" id="77462585"/>
<dbReference type="InterPro" id="IPR029752">
    <property type="entry name" value="D-isomer_DH_CS1"/>
</dbReference>
<proteinExistence type="inferred from homology"/>
<dbReference type="FunFam" id="3.40.50.720:FF:000041">
    <property type="entry name" value="D-3-phosphoglycerate dehydrogenase"/>
    <property type="match status" value="1"/>
</dbReference>